<dbReference type="InterPro" id="IPR031529">
    <property type="entry name" value="IHO1"/>
</dbReference>
<keyword evidence="4" id="KW-1185">Reference proteome</keyword>
<dbReference type="Ensembl" id="ENSACAT00000004577.4">
    <property type="protein sequence ID" value="ENSACAP00000004474.4"/>
    <property type="gene ID" value="ENSACAG00000031316.2"/>
</dbReference>
<protein>
    <recommendedName>
        <fullName evidence="5">Coiled-coil domain containing 36</fullName>
    </recommendedName>
</protein>
<feature type="region of interest" description="Disordered" evidence="2">
    <location>
        <begin position="366"/>
        <end position="391"/>
    </location>
</feature>
<dbReference type="eggNOG" id="ENOG502S0PR">
    <property type="taxonomic scope" value="Eukaryota"/>
</dbReference>
<reference evidence="3" key="1">
    <citation type="submission" date="2009-12" db="EMBL/GenBank/DDBJ databases">
        <title>The Genome Sequence of Anolis carolinensis (Green Anole Lizard).</title>
        <authorList>
            <consortium name="The Genome Sequencing Platform"/>
            <person name="Di Palma F."/>
            <person name="Alfoldi J."/>
            <person name="Heiman D."/>
            <person name="Young S."/>
            <person name="Grabherr M."/>
            <person name="Johnson J."/>
            <person name="Lander E.S."/>
            <person name="Lindblad-Toh K."/>
        </authorList>
    </citation>
    <scope>NUCLEOTIDE SEQUENCE [LARGE SCALE GENOMIC DNA]</scope>
    <source>
        <strain evidence="3">JBL SC #1</strain>
    </source>
</reference>
<dbReference type="GO" id="GO:0000794">
    <property type="term" value="C:condensed nuclear chromosome"/>
    <property type="evidence" value="ECO:0000318"/>
    <property type="project" value="GO_Central"/>
</dbReference>
<dbReference type="GeneTree" id="ENSGT00390000012418"/>
<dbReference type="GO" id="GO:0042138">
    <property type="term" value="P:meiotic DNA double-strand break formation"/>
    <property type="evidence" value="ECO:0000318"/>
    <property type="project" value="GO_Central"/>
</dbReference>
<dbReference type="AlphaFoldDB" id="H9G993"/>
<evidence type="ECO:0000313" key="3">
    <source>
        <dbReference type="Ensembl" id="ENSACAP00000004474.4"/>
    </source>
</evidence>
<feature type="coiled-coil region" evidence="1">
    <location>
        <begin position="170"/>
        <end position="197"/>
    </location>
</feature>
<feature type="compositionally biased region" description="Basic residues" evidence="2">
    <location>
        <begin position="376"/>
        <end position="391"/>
    </location>
</feature>
<dbReference type="GO" id="GO:0006310">
    <property type="term" value="P:DNA recombination"/>
    <property type="evidence" value="ECO:0007669"/>
    <property type="project" value="InterPro"/>
</dbReference>
<dbReference type="InParanoid" id="H9G993"/>
<dbReference type="Pfam" id="PF15771">
    <property type="entry name" value="IHO1"/>
    <property type="match status" value="2"/>
</dbReference>
<evidence type="ECO:0000256" key="2">
    <source>
        <dbReference type="SAM" id="MobiDB-lite"/>
    </source>
</evidence>
<evidence type="ECO:0000313" key="4">
    <source>
        <dbReference type="Proteomes" id="UP000001646"/>
    </source>
</evidence>
<dbReference type="GO" id="GO:0007129">
    <property type="term" value="P:homologous chromosome pairing at meiosis"/>
    <property type="evidence" value="ECO:0000318"/>
    <property type="project" value="GO_Central"/>
</dbReference>
<dbReference type="PANTHER" id="PTHR35662">
    <property type="entry name" value="INTERACTOR OF HORMAD1 PROTEIN 1"/>
    <property type="match status" value="1"/>
</dbReference>
<organism evidence="3 4">
    <name type="scientific">Anolis carolinensis</name>
    <name type="common">Green anole</name>
    <name type="synonym">American chameleon</name>
    <dbReference type="NCBI Taxonomy" id="28377"/>
    <lineage>
        <taxon>Eukaryota</taxon>
        <taxon>Metazoa</taxon>
        <taxon>Chordata</taxon>
        <taxon>Craniata</taxon>
        <taxon>Vertebrata</taxon>
        <taxon>Euteleostomi</taxon>
        <taxon>Lepidosauria</taxon>
        <taxon>Squamata</taxon>
        <taxon>Bifurcata</taxon>
        <taxon>Unidentata</taxon>
        <taxon>Episquamata</taxon>
        <taxon>Toxicofera</taxon>
        <taxon>Iguania</taxon>
        <taxon>Dactyloidae</taxon>
        <taxon>Anolis</taxon>
    </lineage>
</organism>
<proteinExistence type="predicted"/>
<dbReference type="STRING" id="28377.ENSACAP00000004474"/>
<dbReference type="HOGENOM" id="CLU_161728_0_0_1"/>
<keyword evidence="1" id="KW-0175">Coiled coil</keyword>
<sequence length="522" mass="58912">ENVNIFSEHLLGLPSKYWTSAPSDYNSMSDSQFLLGSQFCPENSQPGSLPLEFCNQQRQDRNSQQNSQDNESSIFAKYQSKPQLFGGDGKDKGSLNFPAGRYKGVLEQFEENKRKIKEKHDKYASCRISFLSAIENNPSGRCSKSIFPKLWFKSTLPNYILSLPQKDIEISDLKANLQSLKESLEQLTTQQKEQHLNLCEQIGLMQIPRLLTELQAFISSPRAPTQIKDNASQTSPNMMLTQQPHDCHGNISKMSPENKVVSMIAPPQSKKNLDMQQQSGHIAARGQDANNSIYISCSTAAVPSSSPEGCWPFTQDLYQATPIRKVLKRDNRGKRLTLRRPLQQNQTRISNTLLQNHAEEHKNRVLSTNGNMPNKGRGRGVRKKKSKMWGHKKSLYSSKKERNYLMYINADVKQNINGRGCSNLEKTQYSFNPDSSSLAPSPAVLQSQENVQCAASVQGIPGVQNRMGLSSTKNNRFFWANSSPDSCLSPKWFHLFENNSPSSSQKESKKYCPIFFDSEYSD</sequence>
<evidence type="ECO:0008006" key="5">
    <source>
        <dbReference type="Google" id="ProtNLM"/>
    </source>
</evidence>
<name>H9G993_ANOCA</name>
<reference evidence="3" key="3">
    <citation type="submission" date="2025-09" db="UniProtKB">
        <authorList>
            <consortium name="Ensembl"/>
        </authorList>
    </citation>
    <scope>IDENTIFICATION</scope>
</reference>
<accession>H9G993</accession>
<reference evidence="3" key="2">
    <citation type="submission" date="2025-08" db="UniProtKB">
        <authorList>
            <consortium name="Ensembl"/>
        </authorList>
    </citation>
    <scope>IDENTIFICATION</scope>
</reference>
<dbReference type="Bgee" id="ENSACAG00000004606">
    <property type="expression patterns" value="Expressed in ovary and 1 other cell type or tissue"/>
</dbReference>
<dbReference type="PANTHER" id="PTHR35662:SF1">
    <property type="entry name" value="INTERACTOR OF HORMAD1 PROTEIN 1"/>
    <property type="match status" value="1"/>
</dbReference>
<evidence type="ECO:0000256" key="1">
    <source>
        <dbReference type="SAM" id="Coils"/>
    </source>
</evidence>
<dbReference type="Proteomes" id="UP000001646">
    <property type="component" value="Unplaced"/>
</dbReference>